<organism evidence="1 2">
    <name type="scientific">Albula glossodonta</name>
    <name type="common">roundjaw bonefish</name>
    <dbReference type="NCBI Taxonomy" id="121402"/>
    <lineage>
        <taxon>Eukaryota</taxon>
        <taxon>Metazoa</taxon>
        <taxon>Chordata</taxon>
        <taxon>Craniata</taxon>
        <taxon>Vertebrata</taxon>
        <taxon>Euteleostomi</taxon>
        <taxon>Actinopterygii</taxon>
        <taxon>Neopterygii</taxon>
        <taxon>Teleostei</taxon>
        <taxon>Albuliformes</taxon>
        <taxon>Albulidae</taxon>
        <taxon>Albula</taxon>
    </lineage>
</organism>
<keyword evidence="2" id="KW-1185">Reference proteome</keyword>
<proteinExistence type="predicted"/>
<evidence type="ECO:0000313" key="1">
    <source>
        <dbReference type="EMBL" id="KAG9352754.1"/>
    </source>
</evidence>
<dbReference type="AlphaFoldDB" id="A0A8T2PJL4"/>
<gene>
    <name evidence="1" type="ORF">JZ751_017330</name>
</gene>
<sequence>MKRTHLKQDLVHHTTELVQQLQALLLPHTGIIETGFLCFDDPTHRLLHQQNLRREKKAMMSLRTPSPKHF</sequence>
<accession>A0A8T2PJL4</accession>
<evidence type="ECO:0000313" key="2">
    <source>
        <dbReference type="Proteomes" id="UP000824540"/>
    </source>
</evidence>
<comment type="caution">
    <text evidence="1">The sequence shown here is derived from an EMBL/GenBank/DDBJ whole genome shotgun (WGS) entry which is preliminary data.</text>
</comment>
<dbReference type="EMBL" id="JAFBMS010000004">
    <property type="protein sequence ID" value="KAG9352754.1"/>
    <property type="molecule type" value="Genomic_DNA"/>
</dbReference>
<name>A0A8T2PJL4_9TELE</name>
<reference evidence="1" key="1">
    <citation type="thesis" date="2021" institute="BYU ScholarsArchive" country="Provo, UT, USA">
        <title>Applications of and Algorithms for Genome Assembly and Genomic Analyses with an Emphasis on Marine Teleosts.</title>
        <authorList>
            <person name="Pickett B.D."/>
        </authorList>
    </citation>
    <scope>NUCLEOTIDE SEQUENCE</scope>
    <source>
        <strain evidence="1">HI-2016</strain>
    </source>
</reference>
<dbReference type="Proteomes" id="UP000824540">
    <property type="component" value="Unassembled WGS sequence"/>
</dbReference>
<protein>
    <submittedName>
        <fullName evidence="1">Uncharacterized protein</fullName>
    </submittedName>
</protein>